<name>A0A3A9ADQ9_9FIRM</name>
<protein>
    <submittedName>
        <fullName evidence="1">Integrase</fullName>
    </submittedName>
</protein>
<proteinExistence type="predicted"/>
<sequence>EVPLNTHAHQFRHAKATHWLEDGMNSITISCV</sequence>
<dbReference type="GO" id="GO:0003677">
    <property type="term" value="F:DNA binding"/>
    <property type="evidence" value="ECO:0007669"/>
    <property type="project" value="InterPro"/>
</dbReference>
<accession>A0A3A9ADQ9</accession>
<dbReference type="SUPFAM" id="SSF56349">
    <property type="entry name" value="DNA breaking-rejoining enzymes"/>
    <property type="match status" value="1"/>
</dbReference>
<keyword evidence="2" id="KW-1185">Reference proteome</keyword>
<comment type="caution">
    <text evidence="1">The sequence shown here is derived from an EMBL/GenBank/DDBJ whole genome shotgun (WGS) entry which is preliminary data.</text>
</comment>
<evidence type="ECO:0000313" key="1">
    <source>
        <dbReference type="EMBL" id="RKI84275.1"/>
    </source>
</evidence>
<dbReference type="InterPro" id="IPR011010">
    <property type="entry name" value="DNA_brk_join_enz"/>
</dbReference>
<dbReference type="EMBL" id="RAYQ01000102">
    <property type="protein sequence ID" value="RKI84275.1"/>
    <property type="molecule type" value="Genomic_DNA"/>
</dbReference>
<dbReference type="Proteomes" id="UP000280696">
    <property type="component" value="Unassembled WGS sequence"/>
</dbReference>
<dbReference type="AlphaFoldDB" id="A0A3A9ADQ9"/>
<evidence type="ECO:0000313" key="2">
    <source>
        <dbReference type="Proteomes" id="UP000280696"/>
    </source>
</evidence>
<reference evidence="1 2" key="1">
    <citation type="submission" date="2018-09" db="EMBL/GenBank/DDBJ databases">
        <title>Murine metabolic-syndrome-specific gut microbial biobank.</title>
        <authorList>
            <person name="Liu C."/>
        </authorList>
    </citation>
    <scope>NUCLEOTIDE SEQUENCE [LARGE SCALE GENOMIC DNA]</scope>
    <source>
        <strain evidence="1 2">0.1xD8-82</strain>
    </source>
</reference>
<gene>
    <name evidence="1" type="ORF">D7V94_23130</name>
</gene>
<feature type="non-terminal residue" evidence="1">
    <location>
        <position position="1"/>
    </location>
</feature>
<organism evidence="1 2">
    <name type="scientific">Parablautia intestinalis</name>
    <dbReference type="NCBI Taxonomy" id="2320100"/>
    <lineage>
        <taxon>Bacteria</taxon>
        <taxon>Bacillati</taxon>
        <taxon>Bacillota</taxon>
        <taxon>Clostridia</taxon>
        <taxon>Lachnospirales</taxon>
        <taxon>Lachnospiraceae</taxon>
        <taxon>Parablautia</taxon>
    </lineage>
</organism>